<protein>
    <submittedName>
        <fullName evidence="2">Uncharacterized protein</fullName>
    </submittedName>
</protein>
<dbReference type="Proteomes" id="UP000236290">
    <property type="component" value="Unassembled WGS sequence"/>
</dbReference>
<feature type="region of interest" description="Disordered" evidence="1">
    <location>
        <begin position="178"/>
        <end position="203"/>
    </location>
</feature>
<accession>A0A2K0UA01</accession>
<proteinExistence type="predicted"/>
<dbReference type="EMBL" id="MTYI01000059">
    <property type="protein sequence ID" value="PNP54596.1"/>
    <property type="molecule type" value="Genomic_DNA"/>
</dbReference>
<feature type="region of interest" description="Disordered" evidence="1">
    <location>
        <begin position="26"/>
        <end position="132"/>
    </location>
</feature>
<dbReference type="AlphaFoldDB" id="A0A2K0UA01"/>
<evidence type="ECO:0000256" key="1">
    <source>
        <dbReference type="SAM" id="MobiDB-lite"/>
    </source>
</evidence>
<feature type="compositionally biased region" description="Basic residues" evidence="1">
    <location>
        <begin position="51"/>
        <end position="66"/>
    </location>
</feature>
<name>A0A2K0UA01_TRIHA</name>
<sequence>MSSINMDMMSLSLPRERVMSLDYHRADTRRTRQGKMEPRIHNAAFGDLMPHKSHRDYRSGHSTKHPRYSEEYEAVDQHSSSHRSSRELDSVLVHPSVSSRGVRSQDLAREPRKSRKHHLPSPPPDESHRYRRGQVESFSSAAIAERNRDLQGFGAWCDPIVVPQQELFAEDPYDNEDIAQSRRLSRSNAPSTPRDRLLPMPELSPMPTHFEFCPCCIEEEGRINETWHMAGHEKMDTQLEYAMAYIERMRFKQ</sequence>
<feature type="compositionally biased region" description="Basic and acidic residues" evidence="1">
    <location>
        <begin position="26"/>
        <end position="40"/>
    </location>
</feature>
<gene>
    <name evidence="2" type="ORF">THARTR1_05153</name>
</gene>
<dbReference type="OrthoDB" id="4829551at2759"/>
<evidence type="ECO:0000313" key="3">
    <source>
        <dbReference type="Proteomes" id="UP000236290"/>
    </source>
</evidence>
<evidence type="ECO:0000313" key="2">
    <source>
        <dbReference type="EMBL" id="PNP54596.1"/>
    </source>
</evidence>
<reference evidence="2 3" key="1">
    <citation type="submission" date="2017-02" db="EMBL/GenBank/DDBJ databases">
        <title>Genomes of Trichoderma spp. with biocontrol activity.</title>
        <authorList>
            <person name="Gardiner D."/>
            <person name="Kazan K."/>
            <person name="Vos C."/>
            <person name="Harvey P."/>
        </authorList>
    </citation>
    <scope>NUCLEOTIDE SEQUENCE [LARGE SCALE GENOMIC DNA]</scope>
    <source>
        <strain evidence="2 3">Tr1</strain>
    </source>
</reference>
<comment type="caution">
    <text evidence="2">The sequence shown here is derived from an EMBL/GenBank/DDBJ whole genome shotgun (WGS) entry which is preliminary data.</text>
</comment>
<organism evidence="2 3">
    <name type="scientific">Trichoderma harzianum</name>
    <name type="common">Hypocrea lixii</name>
    <dbReference type="NCBI Taxonomy" id="5544"/>
    <lineage>
        <taxon>Eukaryota</taxon>
        <taxon>Fungi</taxon>
        <taxon>Dikarya</taxon>
        <taxon>Ascomycota</taxon>
        <taxon>Pezizomycotina</taxon>
        <taxon>Sordariomycetes</taxon>
        <taxon>Hypocreomycetidae</taxon>
        <taxon>Hypocreales</taxon>
        <taxon>Hypocreaceae</taxon>
        <taxon>Trichoderma</taxon>
    </lineage>
</organism>